<proteinExistence type="predicted"/>
<evidence type="ECO:0000313" key="1">
    <source>
        <dbReference type="EMBL" id="GBM74496.1"/>
    </source>
</evidence>
<dbReference type="EMBL" id="BGPR01002501">
    <property type="protein sequence ID" value="GBM74496.1"/>
    <property type="molecule type" value="Genomic_DNA"/>
</dbReference>
<protein>
    <submittedName>
        <fullName evidence="1">Uncharacterized protein</fullName>
    </submittedName>
</protein>
<accession>A0A4Y2IBS1</accession>
<reference evidence="1 2" key="1">
    <citation type="journal article" date="2019" name="Sci. Rep.">
        <title>Orb-weaving spider Araneus ventricosus genome elucidates the spidroin gene catalogue.</title>
        <authorList>
            <person name="Kono N."/>
            <person name="Nakamura H."/>
            <person name="Ohtoshi R."/>
            <person name="Moran D.A.P."/>
            <person name="Shinohara A."/>
            <person name="Yoshida Y."/>
            <person name="Fujiwara M."/>
            <person name="Mori M."/>
            <person name="Tomita M."/>
            <person name="Arakawa K."/>
        </authorList>
    </citation>
    <scope>NUCLEOTIDE SEQUENCE [LARGE SCALE GENOMIC DNA]</scope>
</reference>
<keyword evidence="2" id="KW-1185">Reference proteome</keyword>
<name>A0A4Y2IBS1_ARAVE</name>
<evidence type="ECO:0000313" key="2">
    <source>
        <dbReference type="Proteomes" id="UP000499080"/>
    </source>
</evidence>
<comment type="caution">
    <text evidence="1">The sequence shown here is derived from an EMBL/GenBank/DDBJ whole genome shotgun (WGS) entry which is preliminary data.</text>
</comment>
<organism evidence="1 2">
    <name type="scientific">Araneus ventricosus</name>
    <name type="common">Orbweaver spider</name>
    <name type="synonym">Epeira ventricosa</name>
    <dbReference type="NCBI Taxonomy" id="182803"/>
    <lineage>
        <taxon>Eukaryota</taxon>
        <taxon>Metazoa</taxon>
        <taxon>Ecdysozoa</taxon>
        <taxon>Arthropoda</taxon>
        <taxon>Chelicerata</taxon>
        <taxon>Arachnida</taxon>
        <taxon>Araneae</taxon>
        <taxon>Araneomorphae</taxon>
        <taxon>Entelegynae</taxon>
        <taxon>Araneoidea</taxon>
        <taxon>Araneidae</taxon>
        <taxon>Araneus</taxon>
    </lineage>
</organism>
<dbReference type="Proteomes" id="UP000499080">
    <property type="component" value="Unassembled WGS sequence"/>
</dbReference>
<dbReference type="AlphaFoldDB" id="A0A4Y2IBS1"/>
<sequence length="90" mass="10411">MLKEELPILRKSVGMFLSHENIWTSNGFFEKQKLSFEKATLLPNDVLSWRCEFEICIRVLSGVKSKSAEIPSVVQGTTTHERNELVEDKW</sequence>
<gene>
    <name evidence="1" type="ORF">AVEN_25413_1</name>
</gene>